<evidence type="ECO:0000256" key="4">
    <source>
        <dbReference type="ARBA" id="ARBA00023065"/>
    </source>
</evidence>
<dbReference type="Pfam" id="PF02823">
    <property type="entry name" value="ATP-synt_DE_N"/>
    <property type="match status" value="1"/>
</dbReference>
<dbReference type="AlphaFoldDB" id="A0A9X1SSV9"/>
<evidence type="ECO:0000256" key="9">
    <source>
        <dbReference type="RuleBase" id="RU003656"/>
    </source>
</evidence>
<dbReference type="HAMAP" id="MF_00530">
    <property type="entry name" value="ATP_synth_epsil_bac"/>
    <property type="match status" value="1"/>
</dbReference>
<keyword evidence="4 8" id="KW-0406">Ion transport</keyword>
<keyword evidence="3 8" id="KW-0813">Transport</keyword>
<gene>
    <name evidence="8" type="primary">atpC</name>
    <name evidence="11" type="ORF">LR394_03930</name>
</gene>
<comment type="subcellular location">
    <subcellularLocation>
        <location evidence="1 8">Cell membrane</location>
        <topology evidence="1 8">Peripheral membrane protein</topology>
    </subcellularLocation>
</comment>
<evidence type="ECO:0000256" key="3">
    <source>
        <dbReference type="ARBA" id="ARBA00022448"/>
    </source>
</evidence>
<dbReference type="EMBL" id="JAJOMB010000002">
    <property type="protein sequence ID" value="MCD5310030.1"/>
    <property type="molecule type" value="Genomic_DNA"/>
</dbReference>
<dbReference type="RefSeq" id="WP_231438959.1">
    <property type="nucleotide sequence ID" value="NZ_JAJOMB010000002.1"/>
</dbReference>
<comment type="caution">
    <text evidence="11">The sequence shown here is derived from an EMBL/GenBank/DDBJ whole genome shotgun (WGS) entry which is preliminary data.</text>
</comment>
<comment type="subunit">
    <text evidence="8 9">F-type ATPases have 2 components, CF(1) - the catalytic core - and CF(0) - the membrane proton channel. CF(1) has five subunits: alpha(3), beta(3), gamma(1), delta(1), epsilon(1). CF(0) has three main subunits: a, b and c.</text>
</comment>
<dbReference type="PANTHER" id="PTHR13822:SF10">
    <property type="entry name" value="ATP SYNTHASE EPSILON CHAIN, CHLOROPLASTIC"/>
    <property type="match status" value="1"/>
</dbReference>
<keyword evidence="8" id="KW-1003">Cell membrane</keyword>
<evidence type="ECO:0000259" key="10">
    <source>
        <dbReference type="Pfam" id="PF02823"/>
    </source>
</evidence>
<feature type="domain" description="ATP synthase F1 complex delta/epsilon subunit N-terminal" evidence="10">
    <location>
        <begin position="3"/>
        <end position="83"/>
    </location>
</feature>
<evidence type="ECO:0000313" key="11">
    <source>
        <dbReference type="EMBL" id="MCD5310030.1"/>
    </source>
</evidence>
<keyword evidence="8" id="KW-0375">Hydrogen ion transport</keyword>
<evidence type="ECO:0000256" key="5">
    <source>
        <dbReference type="ARBA" id="ARBA00023136"/>
    </source>
</evidence>
<name>A0A9X1SSV9_9ACTN</name>
<dbReference type="Proteomes" id="UP001138997">
    <property type="component" value="Unassembled WGS sequence"/>
</dbReference>
<dbReference type="PANTHER" id="PTHR13822">
    <property type="entry name" value="ATP SYNTHASE DELTA/EPSILON CHAIN"/>
    <property type="match status" value="1"/>
</dbReference>
<protein>
    <recommendedName>
        <fullName evidence="8">ATP synthase epsilon chain</fullName>
    </recommendedName>
    <alternativeName>
        <fullName evidence="8">ATP synthase F1 sector epsilon subunit</fullName>
    </alternativeName>
    <alternativeName>
        <fullName evidence="8">F-ATPase epsilon subunit</fullName>
    </alternativeName>
</protein>
<evidence type="ECO:0000256" key="6">
    <source>
        <dbReference type="ARBA" id="ARBA00023196"/>
    </source>
</evidence>
<dbReference type="GO" id="GO:0045259">
    <property type="term" value="C:proton-transporting ATP synthase complex"/>
    <property type="evidence" value="ECO:0007669"/>
    <property type="project" value="UniProtKB-KW"/>
</dbReference>
<dbReference type="NCBIfam" id="NF009977">
    <property type="entry name" value="PRK13442.1"/>
    <property type="match status" value="1"/>
</dbReference>
<comment type="similarity">
    <text evidence="2 8 9">Belongs to the ATPase epsilon chain family.</text>
</comment>
<keyword evidence="5 8" id="KW-0472">Membrane</keyword>
<dbReference type="InterPro" id="IPR001469">
    <property type="entry name" value="ATP_synth_F1_dsu/esu"/>
</dbReference>
<dbReference type="InterPro" id="IPR036771">
    <property type="entry name" value="ATPsynth_dsu/esu_N"/>
</dbReference>
<evidence type="ECO:0000256" key="1">
    <source>
        <dbReference type="ARBA" id="ARBA00004202"/>
    </source>
</evidence>
<evidence type="ECO:0000256" key="7">
    <source>
        <dbReference type="ARBA" id="ARBA00023310"/>
    </source>
</evidence>
<proteinExistence type="inferred from homology"/>
<dbReference type="InterPro" id="IPR020546">
    <property type="entry name" value="ATP_synth_F1_dsu/esu_N"/>
</dbReference>
<evidence type="ECO:0000256" key="8">
    <source>
        <dbReference type="HAMAP-Rule" id="MF_00530"/>
    </source>
</evidence>
<keyword evidence="7 8" id="KW-0066">ATP synthesis</keyword>
<dbReference type="GO" id="GO:0005886">
    <property type="term" value="C:plasma membrane"/>
    <property type="evidence" value="ECO:0007669"/>
    <property type="project" value="UniProtKB-SubCell"/>
</dbReference>
<dbReference type="CDD" id="cd12152">
    <property type="entry name" value="F1-ATPase_delta"/>
    <property type="match status" value="1"/>
</dbReference>
<dbReference type="Gene3D" id="2.60.15.10">
    <property type="entry name" value="F0F1 ATP synthase delta/epsilon subunit, N-terminal"/>
    <property type="match status" value="1"/>
</dbReference>
<organism evidence="11 12">
    <name type="scientific">Kineosporia babensis</name>
    <dbReference type="NCBI Taxonomy" id="499548"/>
    <lineage>
        <taxon>Bacteria</taxon>
        <taxon>Bacillati</taxon>
        <taxon>Actinomycetota</taxon>
        <taxon>Actinomycetes</taxon>
        <taxon>Kineosporiales</taxon>
        <taxon>Kineosporiaceae</taxon>
        <taxon>Kineosporia</taxon>
    </lineage>
</organism>
<dbReference type="GO" id="GO:0046933">
    <property type="term" value="F:proton-transporting ATP synthase activity, rotational mechanism"/>
    <property type="evidence" value="ECO:0007669"/>
    <property type="project" value="UniProtKB-UniRule"/>
</dbReference>
<keyword evidence="6 8" id="KW-0139">CF(1)</keyword>
<accession>A0A9X1SSV9</accession>
<dbReference type="SUPFAM" id="SSF51344">
    <property type="entry name" value="Epsilon subunit of F1F0-ATP synthase N-terminal domain"/>
    <property type="match status" value="1"/>
</dbReference>
<dbReference type="NCBIfam" id="TIGR01216">
    <property type="entry name" value="ATP_synt_epsi"/>
    <property type="match status" value="1"/>
</dbReference>
<evidence type="ECO:0000313" key="12">
    <source>
        <dbReference type="Proteomes" id="UP001138997"/>
    </source>
</evidence>
<evidence type="ECO:0000256" key="2">
    <source>
        <dbReference type="ARBA" id="ARBA00005712"/>
    </source>
</evidence>
<dbReference type="GO" id="GO:0005524">
    <property type="term" value="F:ATP binding"/>
    <property type="evidence" value="ECO:0007669"/>
    <property type="project" value="UniProtKB-UniRule"/>
</dbReference>
<sequence>MPLQVELVSAEAKVWTGTARMVIARTSEGEIGVLTGHEPTLALLAPGQVTIRGEAGETVVAQVEDGGFLSIDHDRVTVVADTAALVTDSAR</sequence>
<comment type="function">
    <text evidence="8">Produces ATP from ADP in the presence of a proton gradient across the membrane.</text>
</comment>
<keyword evidence="12" id="KW-1185">Reference proteome</keyword>
<reference evidence="11" key="1">
    <citation type="submission" date="2021-11" db="EMBL/GenBank/DDBJ databases">
        <title>Streptomyces corallinus and Kineosporia corallina sp. nov., two new coral-derived marine actinobacteria.</title>
        <authorList>
            <person name="Buangrab K."/>
            <person name="Sutthacheep M."/>
            <person name="Yeemin T."/>
            <person name="Harunari E."/>
            <person name="Igarashi Y."/>
            <person name="Sripreechasak P."/>
            <person name="Kanchanasin P."/>
            <person name="Tanasupawat S."/>
            <person name="Phongsopitanun W."/>
        </authorList>
    </citation>
    <scope>NUCLEOTIDE SEQUENCE</scope>
    <source>
        <strain evidence="11">JCM 31032</strain>
    </source>
</reference>